<evidence type="ECO:0000259" key="1">
    <source>
        <dbReference type="Pfam" id="PF08486"/>
    </source>
</evidence>
<dbReference type="InterPro" id="IPR013486">
    <property type="entry name" value="SpoIID/LytB"/>
</dbReference>
<evidence type="ECO:0000313" key="2">
    <source>
        <dbReference type="EMBL" id="EFR42707.1"/>
    </source>
</evidence>
<dbReference type="EMBL" id="AENT01000019">
    <property type="protein sequence ID" value="EFR42707.1"/>
    <property type="molecule type" value="Genomic_DNA"/>
</dbReference>
<protein>
    <submittedName>
        <fullName evidence="2">SpoIID/LytB domain protein</fullName>
    </submittedName>
</protein>
<dbReference type="GO" id="GO:0030288">
    <property type="term" value="C:outer membrane-bounded periplasmic space"/>
    <property type="evidence" value="ECO:0007669"/>
    <property type="project" value="TreeGrafter"/>
</dbReference>
<organism evidence="2 3">
    <name type="scientific">Dialister micraerophilus UPII 345-E</name>
    <dbReference type="NCBI Taxonomy" id="910314"/>
    <lineage>
        <taxon>Bacteria</taxon>
        <taxon>Bacillati</taxon>
        <taxon>Bacillota</taxon>
        <taxon>Negativicutes</taxon>
        <taxon>Veillonellales</taxon>
        <taxon>Veillonellaceae</taxon>
        <taxon>Dialister</taxon>
    </lineage>
</organism>
<dbReference type="GO" id="GO:0030435">
    <property type="term" value="P:sporulation resulting in formation of a cellular spore"/>
    <property type="evidence" value="ECO:0007669"/>
    <property type="project" value="InterPro"/>
</dbReference>
<accession>E4L919</accession>
<comment type="caution">
    <text evidence="2">The sequence shown here is derived from an EMBL/GenBank/DDBJ whole genome shotgun (WGS) entry which is preliminary data.</text>
</comment>
<dbReference type="InterPro" id="IPR013693">
    <property type="entry name" value="SpoIID/LytB_N"/>
</dbReference>
<evidence type="ECO:0000313" key="3">
    <source>
        <dbReference type="Proteomes" id="UP000004594"/>
    </source>
</evidence>
<dbReference type="AlphaFoldDB" id="E4L919"/>
<dbReference type="PANTHER" id="PTHR30032">
    <property type="entry name" value="N-ACETYLMURAMOYL-L-ALANINE AMIDASE-RELATED"/>
    <property type="match status" value="1"/>
</dbReference>
<proteinExistence type="predicted"/>
<dbReference type="InterPro" id="IPR051922">
    <property type="entry name" value="Bact_Sporulation_Assoc"/>
</dbReference>
<dbReference type="NCBIfam" id="TIGR02669">
    <property type="entry name" value="SpoIID_LytB"/>
    <property type="match status" value="1"/>
</dbReference>
<sequence length="502" mass="57077">MNRKNVVLAMCMAGFFTIIPSVISNVYATNVKYERINLKKRIYTEVKFTNKPLKRHITKHKNKSGTWKRHLKKQEEFTYSIKQQILSAKMRKKWREENISYETQINLNDIKNKYTNNKVERKQKNKSVDLGVSDYRLNQGPDVEVGIISGDHEVQINAIDNFKIIADGKLLKEDYKGESLLFSRDNNKVKLNGKQVGSTIYLKSDGEAPFSVKGNRYRGIMKVIPARWNSGLTIINILPMENYLRGVIPREIIPSWKIDAIKAQAVAARTYAIFHKNGYRSAGYDVTADTRSQMYGGYSAETNSTDKAIRETEGEILTYNGSPIDAVFSANAGGYTENSENVWGSKVHYLRGVPEVPYSVIDTPWTKEFTFQTFSDSLNKHGINIGKLKNIKLSKLKKGPMSVSDRGISGRVKYIEVEGEKGTKRITGENMQIIFDLDSTLFDLNVKNKGKKIEIIGYGDGHGLGLSQWGAQAMAEKYGDGKNYYRRILSHYFTDTKIEKIY</sequence>
<dbReference type="Proteomes" id="UP000004594">
    <property type="component" value="Unassembled WGS sequence"/>
</dbReference>
<reference evidence="2 3" key="1">
    <citation type="submission" date="2010-11" db="EMBL/GenBank/DDBJ databases">
        <authorList>
            <person name="Durkin A.S."/>
            <person name="Madupu R."/>
            <person name="Torralba M."/>
            <person name="Gillis M."/>
            <person name="Methe B."/>
            <person name="Sutton G."/>
            <person name="Nelson K.E."/>
        </authorList>
    </citation>
    <scope>NUCLEOTIDE SEQUENCE [LARGE SCALE GENOMIC DNA]</scope>
    <source>
        <strain evidence="2 3">UPII 345-E</strain>
    </source>
</reference>
<dbReference type="eggNOG" id="COG2385">
    <property type="taxonomic scope" value="Bacteria"/>
</dbReference>
<dbReference type="Pfam" id="PF08486">
    <property type="entry name" value="SpoIID"/>
    <property type="match status" value="1"/>
</dbReference>
<dbReference type="PANTHER" id="PTHR30032:SF4">
    <property type="entry name" value="AMIDASE ENHANCER"/>
    <property type="match status" value="1"/>
</dbReference>
<name>E4L919_9FIRM</name>
<gene>
    <name evidence="2" type="ORF">HMPREF9220_0573</name>
</gene>
<feature type="domain" description="Sporulation stage II protein D amidase enhancer LytB N-terminal" evidence="1">
    <location>
        <begin position="230"/>
        <end position="319"/>
    </location>
</feature>